<dbReference type="AlphaFoldDB" id="A0A059D3F8"/>
<accession>A0A059D3F8</accession>
<gene>
    <name evidence="1" type="ORF">EUGRSUZ_B01830</name>
</gene>
<reference evidence="1" key="1">
    <citation type="submission" date="2013-07" db="EMBL/GenBank/DDBJ databases">
        <title>The genome of Eucalyptus grandis.</title>
        <authorList>
            <person name="Schmutz J."/>
            <person name="Hayes R."/>
            <person name="Myburg A."/>
            <person name="Tuskan G."/>
            <person name="Grattapaglia D."/>
            <person name="Rokhsar D.S."/>
        </authorList>
    </citation>
    <scope>NUCLEOTIDE SEQUENCE</scope>
    <source>
        <tissue evidence="1">Leaf extractions</tissue>
    </source>
</reference>
<name>A0A059D3F8_EUCGR</name>
<proteinExistence type="predicted"/>
<dbReference type="InParanoid" id="A0A059D3F8"/>
<evidence type="ECO:0000313" key="1">
    <source>
        <dbReference type="EMBL" id="KCW85009.1"/>
    </source>
</evidence>
<protein>
    <submittedName>
        <fullName evidence="1">Uncharacterized protein</fullName>
    </submittedName>
</protein>
<dbReference type="EMBL" id="KK198754">
    <property type="protein sequence ID" value="KCW85009.1"/>
    <property type="molecule type" value="Genomic_DNA"/>
</dbReference>
<sequence>MDCWQGRLNSVNKRPRDSKIDLLRGGEREFGGGRSWRGAAVGEDTSLKEMESSWRWTAQELFWLIELQGNVGWRSYRWTGLRTKRREEHGAALVNDGEARWFC</sequence>
<organism evidence="1">
    <name type="scientific">Eucalyptus grandis</name>
    <name type="common">Flooded gum</name>
    <dbReference type="NCBI Taxonomy" id="71139"/>
    <lineage>
        <taxon>Eukaryota</taxon>
        <taxon>Viridiplantae</taxon>
        <taxon>Streptophyta</taxon>
        <taxon>Embryophyta</taxon>
        <taxon>Tracheophyta</taxon>
        <taxon>Spermatophyta</taxon>
        <taxon>Magnoliopsida</taxon>
        <taxon>eudicotyledons</taxon>
        <taxon>Gunneridae</taxon>
        <taxon>Pentapetalae</taxon>
        <taxon>rosids</taxon>
        <taxon>malvids</taxon>
        <taxon>Myrtales</taxon>
        <taxon>Myrtaceae</taxon>
        <taxon>Myrtoideae</taxon>
        <taxon>Eucalypteae</taxon>
        <taxon>Eucalyptus</taxon>
    </lineage>
</organism>
<dbReference type="Gramene" id="KCW85009">
    <property type="protein sequence ID" value="KCW85009"/>
    <property type="gene ID" value="EUGRSUZ_B01830"/>
</dbReference>